<proteinExistence type="predicted"/>
<dbReference type="InterPro" id="IPR038232">
    <property type="entry name" value="PknH-like_Extracell_sf"/>
</dbReference>
<feature type="region of interest" description="Disordered" evidence="1">
    <location>
        <begin position="208"/>
        <end position="227"/>
    </location>
</feature>
<keyword evidence="2" id="KW-1133">Transmembrane helix</keyword>
<gene>
    <name evidence="4" type="ORF">CLV56_2690</name>
</gene>
<dbReference type="Pfam" id="PF14032">
    <property type="entry name" value="PknH_C"/>
    <property type="match status" value="1"/>
</dbReference>
<name>A0A2M9BKG3_9ACTN</name>
<keyword evidence="4" id="KW-0804">Transcription</keyword>
<keyword evidence="2" id="KW-0812">Transmembrane</keyword>
<comment type="caution">
    <text evidence="4">The sequence shown here is derived from an EMBL/GenBank/DDBJ whole genome shotgun (WGS) entry which is preliminary data.</text>
</comment>
<dbReference type="EMBL" id="PGEZ01000001">
    <property type="protein sequence ID" value="PJJ58439.1"/>
    <property type="molecule type" value="Genomic_DNA"/>
</dbReference>
<feature type="transmembrane region" description="Helical" evidence="2">
    <location>
        <begin position="182"/>
        <end position="202"/>
    </location>
</feature>
<feature type="domain" description="PknH-like extracellular" evidence="3">
    <location>
        <begin position="491"/>
        <end position="614"/>
    </location>
</feature>
<sequence>MPKVDEFDTFYDSTSRYVTHLAYAVSGDRVATADAVAEAYEHAWRRWAKVRTTDPLAEVRSEAFHRTRVSRGTHPWRRRHEEDSDVELLEAMAALPARGRRLVVLQTLGELDLSSAAREVQMTDEAAVAATQEAVASLEADLGQSIGQLEGRLLGLAEVSEGIELPRPAHIRRIARRRSRRNTVVVVAAACAAVVAAGVAVAPTEPMSQAAAQERDRVGEASVADAAPGEAITSGSLMTATEVSTIAPGLSWTTVASSSDVADQPSDDASAAADSQQADTVDDTPLTACAPQRWATKNPAARLMREFEAQEKPQTVTQTIEVAQNADQARQAYGRQVSWFANCSVPGIRLLEASRVAGAQGRTTILRLRDSGSPASTITVGISQTGVATTFLLHDARNGAAPTQPFANALTEGTRLICADAAGPCPRSGAKATRAPLPPTSKHATYLALVDLPSLDGQSQPWGGTDPSAPRPNPAATLCDNATFAPKEAKGLDRARSRVYVIPNDKVAPRPFSVAETVARFGNPKQAQAYVAKLQKRIRKCDNRVESASVRTTQRVSGPGYRGRTWRIEFETGPKGRLYYHLALVRRGNLVAEVAQAGNRRVDLGNRTFAQLADRAGQRLANSPG</sequence>
<evidence type="ECO:0000256" key="1">
    <source>
        <dbReference type="SAM" id="MobiDB-lite"/>
    </source>
</evidence>
<organism evidence="4 5">
    <name type="scientific">Mumia flava</name>
    <dbReference type="NCBI Taxonomy" id="1348852"/>
    <lineage>
        <taxon>Bacteria</taxon>
        <taxon>Bacillati</taxon>
        <taxon>Actinomycetota</taxon>
        <taxon>Actinomycetes</taxon>
        <taxon>Propionibacteriales</taxon>
        <taxon>Nocardioidaceae</taxon>
        <taxon>Mumia</taxon>
    </lineage>
</organism>
<reference evidence="4 5" key="1">
    <citation type="submission" date="2017-11" db="EMBL/GenBank/DDBJ databases">
        <title>Genomic Encyclopedia of Archaeal and Bacterial Type Strains, Phase II (KMG-II): From Individual Species to Whole Genera.</title>
        <authorList>
            <person name="Goeker M."/>
        </authorList>
    </citation>
    <scope>NUCLEOTIDE SEQUENCE [LARGE SCALE GENOMIC DNA]</scope>
    <source>
        <strain evidence="4 5">DSM 27763</strain>
    </source>
</reference>
<dbReference type="OrthoDB" id="3765654at2"/>
<keyword evidence="4" id="KW-0240">DNA-directed RNA polymerase</keyword>
<accession>A0A2M9BKG3</accession>
<evidence type="ECO:0000259" key="3">
    <source>
        <dbReference type="Pfam" id="PF14032"/>
    </source>
</evidence>
<dbReference type="GO" id="GO:0000428">
    <property type="term" value="C:DNA-directed RNA polymerase complex"/>
    <property type="evidence" value="ECO:0007669"/>
    <property type="project" value="UniProtKB-KW"/>
</dbReference>
<evidence type="ECO:0000256" key="2">
    <source>
        <dbReference type="SAM" id="Phobius"/>
    </source>
</evidence>
<dbReference type="Proteomes" id="UP000230842">
    <property type="component" value="Unassembled WGS sequence"/>
</dbReference>
<dbReference type="RefSeq" id="WP_100414949.1">
    <property type="nucleotide sequence ID" value="NZ_PGEZ01000001.1"/>
</dbReference>
<dbReference type="Gene3D" id="3.40.1000.70">
    <property type="entry name" value="PknH-like extracellular domain"/>
    <property type="match status" value="1"/>
</dbReference>
<evidence type="ECO:0000313" key="5">
    <source>
        <dbReference type="Proteomes" id="UP000230842"/>
    </source>
</evidence>
<feature type="compositionally biased region" description="Low complexity" evidence="1">
    <location>
        <begin position="257"/>
        <end position="279"/>
    </location>
</feature>
<keyword evidence="5" id="KW-1185">Reference proteome</keyword>
<dbReference type="InterPro" id="IPR026954">
    <property type="entry name" value="PknH-like_Extracell"/>
</dbReference>
<dbReference type="AlphaFoldDB" id="A0A2M9BKG3"/>
<evidence type="ECO:0000313" key="4">
    <source>
        <dbReference type="EMBL" id="PJJ58439.1"/>
    </source>
</evidence>
<protein>
    <submittedName>
        <fullName evidence="4">DNA-directed RNA polymerase specialized sigma24 family protein</fullName>
    </submittedName>
</protein>
<feature type="region of interest" description="Disordered" evidence="1">
    <location>
        <begin position="257"/>
        <end position="285"/>
    </location>
</feature>
<keyword evidence="2" id="KW-0472">Membrane</keyword>